<protein>
    <submittedName>
        <fullName evidence="4">Spore germination protein</fullName>
    </submittedName>
</protein>
<keyword evidence="3" id="KW-1133">Transmembrane helix</keyword>
<keyword evidence="3" id="KW-0812">Transmembrane</keyword>
<evidence type="ECO:0000313" key="4">
    <source>
        <dbReference type="EMBL" id="MBW7573839.1"/>
    </source>
</evidence>
<name>A0ABS7DRS4_9FIRM</name>
<comment type="caution">
    <text evidence="4">The sequence shown here is derived from an EMBL/GenBank/DDBJ whole genome shotgun (WGS) entry which is preliminary data.</text>
</comment>
<dbReference type="InterPro" id="IPR050768">
    <property type="entry name" value="UPF0353/GerABKA_families"/>
</dbReference>
<dbReference type="Pfam" id="PF03323">
    <property type="entry name" value="GerA"/>
    <property type="match status" value="1"/>
</dbReference>
<gene>
    <name evidence="4" type="ORF">J5W02_13570</name>
</gene>
<accession>A0ABS7DRS4</accession>
<evidence type="ECO:0000313" key="5">
    <source>
        <dbReference type="Proteomes" id="UP000719942"/>
    </source>
</evidence>
<feature type="transmembrane region" description="Helical" evidence="3">
    <location>
        <begin position="410"/>
        <end position="427"/>
    </location>
</feature>
<dbReference type="PANTHER" id="PTHR22550">
    <property type="entry name" value="SPORE GERMINATION PROTEIN"/>
    <property type="match status" value="1"/>
</dbReference>
<reference evidence="4 5" key="1">
    <citation type="submission" date="2021-03" db="EMBL/GenBank/DDBJ databases">
        <title>Caproiciproducens sp. nov. isolated from feces of cow.</title>
        <authorList>
            <person name="Choi J.-Y."/>
        </authorList>
    </citation>
    <scope>NUCLEOTIDE SEQUENCE [LARGE SCALE GENOMIC DNA]</scope>
    <source>
        <strain evidence="4 5">AGMB10547</strain>
    </source>
</reference>
<keyword evidence="5" id="KW-1185">Reference proteome</keyword>
<dbReference type="PANTHER" id="PTHR22550:SF5">
    <property type="entry name" value="LEUCINE ZIPPER PROTEIN 4"/>
    <property type="match status" value="1"/>
</dbReference>
<feature type="transmembrane region" description="Helical" evidence="3">
    <location>
        <begin position="316"/>
        <end position="338"/>
    </location>
</feature>
<organism evidence="4 5">
    <name type="scientific">Caproiciproducens faecalis</name>
    <dbReference type="NCBI Taxonomy" id="2820301"/>
    <lineage>
        <taxon>Bacteria</taxon>
        <taxon>Bacillati</taxon>
        <taxon>Bacillota</taxon>
        <taxon>Clostridia</taxon>
        <taxon>Eubacteriales</taxon>
        <taxon>Acutalibacteraceae</taxon>
        <taxon>Caproiciproducens</taxon>
    </lineage>
</organism>
<dbReference type="RefSeq" id="WP_219966247.1">
    <property type="nucleotide sequence ID" value="NZ_JAGFNZ010000006.1"/>
</dbReference>
<comment type="similarity">
    <text evidence="1">Belongs to the GerABKA family.</text>
</comment>
<keyword evidence="2 3" id="KW-0472">Membrane</keyword>
<dbReference type="EMBL" id="JAGFNZ010000006">
    <property type="protein sequence ID" value="MBW7573839.1"/>
    <property type="molecule type" value="Genomic_DNA"/>
</dbReference>
<evidence type="ECO:0000256" key="3">
    <source>
        <dbReference type="SAM" id="Phobius"/>
    </source>
</evidence>
<dbReference type="Proteomes" id="UP000719942">
    <property type="component" value="Unassembled WGS sequence"/>
</dbReference>
<evidence type="ECO:0000256" key="1">
    <source>
        <dbReference type="ARBA" id="ARBA00005278"/>
    </source>
</evidence>
<sequence>MFHFISRHKKEMVTDQVEHLNQQLDNNPLSRSLQKNVDTIRSLFTDVDILVVRYIQNRQDSSLRYCIAYCDGVVSGEIINENIIKPLILSGESAADMKSGAHLLDNLVEKVLLISEVKKTKDIKEIVESITYGDTILFIDGVEEALILNSKGFGTRAMEEPENEKILSGPREGFNEVLMQNLSLVRRKVRTNELKMKFKTFGKMTRTKACICYIDKIVNKNLLKELYRRLDSIDIDAVLDSNYLTEMIKDSPWSPFRTTGYTERPDVVVGKLLEGRIAIFLDGTPVVMTVPYLFIENFQSNEDYYLSFFYTSMSRFLRIVGFLLTIGVPGFYVALVAFQQQMLPTQLLISIAGARKSVPLPAAAEAFIMLLVFDILRETGIRMPTNIGQPLSIVGALVIGQAAVDAKLVAAPMIIVVALTGITSLLVPKMNAPVIYLRVFLLILSSSFGLYGFVIGLSGVFIHILNLHSLGIPQMSLSGALQYQDIKDTFIRAPWWDMITRTKSMTDNRIRLKSNRGGNHE</sequence>
<proteinExistence type="inferred from homology"/>
<dbReference type="InterPro" id="IPR004995">
    <property type="entry name" value="Spore_Ger"/>
</dbReference>
<feature type="transmembrane region" description="Helical" evidence="3">
    <location>
        <begin position="439"/>
        <end position="465"/>
    </location>
</feature>
<evidence type="ECO:0000256" key="2">
    <source>
        <dbReference type="ARBA" id="ARBA00023136"/>
    </source>
</evidence>
<dbReference type="PIRSF" id="PIRSF005690">
    <property type="entry name" value="GerBA"/>
    <property type="match status" value="1"/>
</dbReference>